<feature type="compositionally biased region" description="Low complexity" evidence="1">
    <location>
        <begin position="583"/>
        <end position="598"/>
    </location>
</feature>
<dbReference type="SUPFAM" id="SSF47576">
    <property type="entry name" value="Calponin-homology domain, CH-domain"/>
    <property type="match status" value="1"/>
</dbReference>
<dbReference type="Gene3D" id="1.10.418.10">
    <property type="entry name" value="Calponin-like domain"/>
    <property type="match status" value="1"/>
</dbReference>
<dbReference type="Proteomes" id="UP000677803">
    <property type="component" value="Unassembled WGS sequence"/>
</dbReference>
<feature type="compositionally biased region" description="Polar residues" evidence="1">
    <location>
        <begin position="306"/>
        <end position="321"/>
    </location>
</feature>
<dbReference type="GO" id="GO:0022008">
    <property type="term" value="P:neurogenesis"/>
    <property type="evidence" value="ECO:0007669"/>
    <property type="project" value="InterPro"/>
</dbReference>
<dbReference type="InterPro" id="IPR036872">
    <property type="entry name" value="CH_dom_sf"/>
</dbReference>
<feature type="compositionally biased region" description="Low complexity" evidence="1">
    <location>
        <begin position="216"/>
        <end position="235"/>
    </location>
</feature>
<feature type="compositionally biased region" description="Low complexity" evidence="1">
    <location>
        <begin position="79"/>
        <end position="91"/>
    </location>
</feature>
<evidence type="ECO:0000313" key="2">
    <source>
        <dbReference type="EMBL" id="CAG5926845.1"/>
    </source>
</evidence>
<protein>
    <submittedName>
        <fullName evidence="2">(Atlantic silverside) hypothetical protein</fullName>
    </submittedName>
</protein>
<feature type="compositionally biased region" description="Polar residues" evidence="1">
    <location>
        <begin position="92"/>
        <end position="101"/>
    </location>
</feature>
<feature type="region of interest" description="Disordered" evidence="1">
    <location>
        <begin position="79"/>
        <end position="145"/>
    </location>
</feature>
<feature type="non-terminal residue" evidence="2">
    <location>
        <position position="710"/>
    </location>
</feature>
<dbReference type="AlphaFoldDB" id="A0A8S4B704"/>
<feature type="compositionally biased region" description="Low complexity" evidence="1">
    <location>
        <begin position="402"/>
        <end position="411"/>
    </location>
</feature>
<dbReference type="OrthoDB" id="2161974at2759"/>
<sequence length="710" mass="74652">MSCSRVQGSCGGRIENVDACLSFLDARGVNVQGLSAEEIKNGNLKSILGLFFILSRYKQQQQQQQQYYQSLVELSQQSSSTSSTTASTSSLKTQDMQSSGEQADPLVWRSSRLPTAVSRDRKSRLPYGRANSVAKTEPSHSSSTAEQLSVLLLRGVRRFQHQTSHWTSLWFHLRGTDRKRTVSDLLCFVHSLTARYASPPGHSGIGSPQKKNTRLPGPSRVPAAGSGASRSPGSSNLNRRSQSFNSIDKSKPLQYASGNDREAVRGIPVPGGMNGSGPGGMVPTSLSGQQLASAIPSPSAGKTWRSKSMNLKHSATSSMLASPTHSPSTTPSPQAQEGLLSHGGEGSKFGSGVNPPQRSMLEKFRLINPRSASRASPSMAEMALQEEDDLSEYGEEGLTPTGSVCSSGSSSATAKQVPTKTPASSATAANKTSSPSTSSSYPKASACGSKSVASGKDKEDRGKSGKPSKDNSPAKEEREVFADSTKKSSKIASLIPKGGKSSSGKKDGGTASALSGIPKPGLKAPSTTSAKPQSQSQMQNQATLNNSGNMRAGEGERAKLTKGGQGGSFYIQRPAGGSESKRTSMTSSTSTSALSGSSGTMGGGGAALGGNGVVQLPQQQQHNHPNTATVAPFMYRTFSENDCTMVAPVDPCLSPTKGELVYSKTAKQCLEEISGEDPETRRMRTVKNIADLRQNLEETMSSLRGTQISH</sequence>
<feature type="compositionally biased region" description="Low complexity" evidence="1">
    <location>
        <begin position="418"/>
        <end position="446"/>
    </location>
</feature>
<organism evidence="2 3">
    <name type="scientific">Menidia menidia</name>
    <name type="common">Atlantic silverside</name>
    <dbReference type="NCBI Taxonomy" id="238744"/>
    <lineage>
        <taxon>Eukaryota</taxon>
        <taxon>Metazoa</taxon>
        <taxon>Chordata</taxon>
        <taxon>Craniata</taxon>
        <taxon>Vertebrata</taxon>
        <taxon>Euteleostomi</taxon>
        <taxon>Actinopterygii</taxon>
        <taxon>Neopterygii</taxon>
        <taxon>Teleostei</taxon>
        <taxon>Neoteleostei</taxon>
        <taxon>Acanthomorphata</taxon>
        <taxon>Ovalentaria</taxon>
        <taxon>Atherinomorphae</taxon>
        <taxon>Atheriniformes</taxon>
        <taxon>Atherinopsidae</taxon>
        <taxon>Menidiinae</taxon>
        <taxon>Menidia</taxon>
    </lineage>
</organism>
<evidence type="ECO:0000256" key="1">
    <source>
        <dbReference type="SAM" id="MobiDB-lite"/>
    </source>
</evidence>
<accession>A0A8S4B704</accession>
<proteinExistence type="predicted"/>
<feature type="region of interest" description="Disordered" evidence="1">
    <location>
        <begin position="197"/>
        <end position="612"/>
    </location>
</feature>
<dbReference type="EMBL" id="CAJRST010011113">
    <property type="protein sequence ID" value="CAG5926845.1"/>
    <property type="molecule type" value="Genomic_DNA"/>
</dbReference>
<keyword evidence="3" id="KW-1185">Reference proteome</keyword>
<dbReference type="PANTHER" id="PTHR12784">
    <property type="entry name" value="STEERIN"/>
    <property type="match status" value="1"/>
</dbReference>
<evidence type="ECO:0000313" key="3">
    <source>
        <dbReference type="Proteomes" id="UP000677803"/>
    </source>
</evidence>
<dbReference type="PANTHER" id="PTHR12784:SF18">
    <property type="entry name" value="NEURON NAVIGATOR 3"/>
    <property type="match status" value="1"/>
</dbReference>
<feature type="compositionally biased region" description="Low complexity" evidence="1">
    <location>
        <begin position="369"/>
        <end position="383"/>
    </location>
</feature>
<comment type="caution">
    <text evidence="2">The sequence shown here is derived from an EMBL/GenBank/DDBJ whole genome shotgun (WGS) entry which is preliminary data.</text>
</comment>
<reference evidence="2" key="1">
    <citation type="submission" date="2021-05" db="EMBL/GenBank/DDBJ databases">
        <authorList>
            <person name="Tigano A."/>
        </authorList>
    </citation>
    <scope>NUCLEOTIDE SEQUENCE</scope>
</reference>
<feature type="compositionally biased region" description="Gly residues" evidence="1">
    <location>
        <begin position="599"/>
        <end position="612"/>
    </location>
</feature>
<name>A0A8S4B704_9TELE</name>
<gene>
    <name evidence="2" type="ORF">MMEN_LOCUS11079</name>
</gene>
<dbReference type="InterPro" id="IPR039041">
    <property type="entry name" value="Nav/unc-53"/>
</dbReference>
<feature type="compositionally biased region" description="Polar residues" evidence="1">
    <location>
        <begin position="525"/>
        <end position="549"/>
    </location>
</feature>
<feature type="compositionally biased region" description="Polar residues" evidence="1">
    <location>
        <begin position="236"/>
        <end position="247"/>
    </location>
</feature>
<feature type="compositionally biased region" description="Low complexity" evidence="1">
    <location>
        <begin position="322"/>
        <end position="333"/>
    </location>
</feature>
<feature type="compositionally biased region" description="Basic and acidic residues" evidence="1">
    <location>
        <begin position="455"/>
        <end position="486"/>
    </location>
</feature>
<feature type="compositionally biased region" description="Acidic residues" evidence="1">
    <location>
        <begin position="384"/>
        <end position="395"/>
    </location>
</feature>